<dbReference type="InterPro" id="IPR035992">
    <property type="entry name" value="Ricin_B-like_lectins"/>
</dbReference>
<evidence type="ECO:0000313" key="4">
    <source>
        <dbReference type="Proteomes" id="UP001332243"/>
    </source>
</evidence>
<proteinExistence type="predicted"/>
<sequence length="198" mass="21956">MRKKVITLLATVLVAVSAGVSLAAPAQATDGSRPAATDAAEGSRQLPKGLPDEAVASRPSPKELSDGAGDASSVADEYWDDRFRNQETGRMLDDSFEYGLRAIQDYGNPHQLWRVYRWDDGWSAIWNHATGRCLDDSWEYGLRTIGCHYGAHQLWYAHYGPNTVGVTLQNAVTGRVVDDSFEYGLRSFGLNYGPWQQW</sequence>
<feature type="signal peptide" evidence="2">
    <location>
        <begin position="1"/>
        <end position="23"/>
    </location>
</feature>
<dbReference type="Proteomes" id="UP001332243">
    <property type="component" value="Unassembled WGS sequence"/>
</dbReference>
<dbReference type="Gene3D" id="2.80.10.50">
    <property type="match status" value="1"/>
</dbReference>
<dbReference type="RefSeq" id="WP_331217412.1">
    <property type="nucleotide sequence ID" value="NZ_JAZGQK010000028.1"/>
</dbReference>
<organism evidence="3 4">
    <name type="scientific">Plantactinospora sonchi</name>
    <dbReference type="NCBI Taxonomy" id="1544735"/>
    <lineage>
        <taxon>Bacteria</taxon>
        <taxon>Bacillati</taxon>
        <taxon>Actinomycetota</taxon>
        <taxon>Actinomycetes</taxon>
        <taxon>Micromonosporales</taxon>
        <taxon>Micromonosporaceae</taxon>
        <taxon>Plantactinospora</taxon>
    </lineage>
</organism>
<gene>
    <name evidence="3" type="ORF">V1633_28735</name>
</gene>
<protein>
    <recommendedName>
        <fullName evidence="5">Secreted protein</fullName>
    </recommendedName>
</protein>
<comment type="caution">
    <text evidence="3">The sequence shown here is derived from an EMBL/GenBank/DDBJ whole genome shotgun (WGS) entry which is preliminary data.</text>
</comment>
<reference evidence="3 4" key="1">
    <citation type="submission" date="2024-01" db="EMBL/GenBank/DDBJ databases">
        <title>Genome insights into Plantactinospora sonchi sp. nov.</title>
        <authorList>
            <person name="Wang L."/>
        </authorList>
    </citation>
    <scope>NUCLEOTIDE SEQUENCE [LARGE SCALE GENOMIC DNA]</scope>
    <source>
        <strain evidence="3 4">NEAU-QY2</strain>
    </source>
</reference>
<keyword evidence="4" id="KW-1185">Reference proteome</keyword>
<dbReference type="SUPFAM" id="SSF50370">
    <property type="entry name" value="Ricin B-like lectins"/>
    <property type="match status" value="1"/>
</dbReference>
<dbReference type="EMBL" id="JAZGQK010000028">
    <property type="protein sequence ID" value="MEE6262478.1"/>
    <property type="molecule type" value="Genomic_DNA"/>
</dbReference>
<keyword evidence="2" id="KW-0732">Signal</keyword>
<dbReference type="CDD" id="cd23415">
    <property type="entry name" value="beta-trefoil_Ricin_AH"/>
    <property type="match status" value="1"/>
</dbReference>
<evidence type="ECO:0000313" key="3">
    <source>
        <dbReference type="EMBL" id="MEE6262478.1"/>
    </source>
</evidence>
<evidence type="ECO:0000256" key="2">
    <source>
        <dbReference type="SAM" id="SignalP"/>
    </source>
</evidence>
<name>A0ABU7S111_9ACTN</name>
<feature type="chain" id="PRO_5045962606" description="Secreted protein" evidence="2">
    <location>
        <begin position="24"/>
        <end position="198"/>
    </location>
</feature>
<accession>A0ABU7S111</accession>
<evidence type="ECO:0000256" key="1">
    <source>
        <dbReference type="SAM" id="MobiDB-lite"/>
    </source>
</evidence>
<evidence type="ECO:0008006" key="5">
    <source>
        <dbReference type="Google" id="ProtNLM"/>
    </source>
</evidence>
<feature type="region of interest" description="Disordered" evidence="1">
    <location>
        <begin position="25"/>
        <end position="73"/>
    </location>
</feature>